<sequence length="527" mass="55974">MHFLTIFTLASSLLTTQSSAAVLKTPRGGCGLNSLLGRDANAQLPLPSQDPFFVPPANWKTYKPGVALKSRGSAYPSITIGNCMDTFQVMYRSTDSMGNATWGTTTVFIPASNKNCDKTHQSKCAHAIVSYELPYDSCDPDTGPSYELQFGEPYGDMYDMLTAGYFVSVPDFEGPLASYGAGVQAGHSVLDSLQAVLSVASTYGFRTTDAKSALWGYSGGALATGFAAELAEVYAPNLALSAVVHGGLVPNVIDSGAQISNTTGFAGLVIAGILGITSQHTEARAYINSRLKSAPPNNAASFYTATTMSGSQLISAFPNTDVVDFFIGGATDLGSPILLNMYEIDALLGYHGTPNMPVFIYEAVNDELSAIKNLDSLVAGYCKQGANILYHRNSVGGHNDELFAGRPRVLQYLSTIFDDTNAISIPSSGCQTKNVTITCSVTLKNTTAVEGSKTVPYRAVVVTQLKLDVMADGTVMVEDDQGLPSGPLDMKSLRKTWSSSLNDFQFNVSGARNPLDSFSLLIDDSSF</sequence>
<keyword evidence="2" id="KW-0732">Signal</keyword>
<reference evidence="3 4" key="1">
    <citation type="submission" date="2018-05" db="EMBL/GenBank/DDBJ databases">
        <title>Genome sequencing and assembly of the regulated plant pathogen Lachnellula willkommii and related sister species for the development of diagnostic species identification markers.</title>
        <authorList>
            <person name="Giroux E."/>
            <person name="Bilodeau G."/>
        </authorList>
    </citation>
    <scope>NUCLEOTIDE SEQUENCE [LARGE SCALE GENOMIC DNA]</scope>
    <source>
        <strain evidence="3 4">CBS 268.59</strain>
    </source>
</reference>
<dbReference type="InterPro" id="IPR005152">
    <property type="entry name" value="Lipase_secreted"/>
</dbReference>
<feature type="chain" id="PRO_5035795306" evidence="2">
    <location>
        <begin position="21"/>
        <end position="527"/>
    </location>
</feature>
<organism evidence="3 4">
    <name type="scientific">Lachnellula suecica</name>
    <dbReference type="NCBI Taxonomy" id="602035"/>
    <lineage>
        <taxon>Eukaryota</taxon>
        <taxon>Fungi</taxon>
        <taxon>Dikarya</taxon>
        <taxon>Ascomycota</taxon>
        <taxon>Pezizomycotina</taxon>
        <taxon>Leotiomycetes</taxon>
        <taxon>Helotiales</taxon>
        <taxon>Lachnaceae</taxon>
        <taxon>Lachnellula</taxon>
    </lineage>
</organism>
<dbReference type="EMBL" id="QGMK01000051">
    <property type="protein sequence ID" value="TVY84835.1"/>
    <property type="molecule type" value="Genomic_DNA"/>
</dbReference>
<dbReference type="Gene3D" id="3.40.50.1820">
    <property type="entry name" value="alpha/beta hydrolase"/>
    <property type="match status" value="1"/>
</dbReference>
<accession>A0A8T9CGA8</accession>
<proteinExistence type="predicted"/>
<protein>
    <submittedName>
        <fullName evidence="3">Trichothecene C-3 esterase</fullName>
    </submittedName>
</protein>
<dbReference type="GO" id="GO:0016042">
    <property type="term" value="P:lipid catabolic process"/>
    <property type="evidence" value="ECO:0007669"/>
    <property type="project" value="InterPro"/>
</dbReference>
<dbReference type="PANTHER" id="PTHR34853:SF5">
    <property type="entry name" value="LIP-DOMAIN-CONTAINING PROTEIN-RELATED"/>
    <property type="match status" value="1"/>
</dbReference>
<evidence type="ECO:0000256" key="2">
    <source>
        <dbReference type="SAM" id="SignalP"/>
    </source>
</evidence>
<comment type="caution">
    <text evidence="3">The sequence shown here is derived from an EMBL/GenBank/DDBJ whole genome shotgun (WGS) entry which is preliminary data.</text>
</comment>
<name>A0A8T9CGA8_9HELO</name>
<feature type="signal peptide" evidence="2">
    <location>
        <begin position="1"/>
        <end position="20"/>
    </location>
</feature>
<keyword evidence="4" id="KW-1185">Reference proteome</keyword>
<dbReference type="OrthoDB" id="2373480at2759"/>
<evidence type="ECO:0000313" key="4">
    <source>
        <dbReference type="Proteomes" id="UP000469558"/>
    </source>
</evidence>
<dbReference type="Proteomes" id="UP000469558">
    <property type="component" value="Unassembled WGS sequence"/>
</dbReference>
<keyword evidence="1" id="KW-0378">Hydrolase</keyword>
<evidence type="ECO:0000313" key="3">
    <source>
        <dbReference type="EMBL" id="TVY84835.1"/>
    </source>
</evidence>
<dbReference type="SUPFAM" id="SSF53474">
    <property type="entry name" value="alpha/beta-Hydrolases"/>
    <property type="match status" value="1"/>
</dbReference>
<dbReference type="Pfam" id="PF03583">
    <property type="entry name" value="LIP"/>
    <property type="match status" value="1"/>
</dbReference>
<evidence type="ECO:0000256" key="1">
    <source>
        <dbReference type="ARBA" id="ARBA00022801"/>
    </source>
</evidence>
<dbReference type="InterPro" id="IPR029058">
    <property type="entry name" value="AB_hydrolase_fold"/>
</dbReference>
<dbReference type="GO" id="GO:0004806">
    <property type="term" value="F:triacylglycerol lipase activity"/>
    <property type="evidence" value="ECO:0007669"/>
    <property type="project" value="InterPro"/>
</dbReference>
<gene>
    <name evidence="3" type="primary">TRI8_1</name>
    <name evidence="3" type="ORF">LSUE1_G000583</name>
</gene>
<dbReference type="AlphaFoldDB" id="A0A8T9CGA8"/>
<dbReference type="Gene3D" id="1.10.260.130">
    <property type="match status" value="1"/>
</dbReference>
<dbReference type="PANTHER" id="PTHR34853">
    <property type="match status" value="1"/>
</dbReference>